<keyword evidence="2" id="KW-1185">Reference proteome</keyword>
<evidence type="ECO:0000313" key="1">
    <source>
        <dbReference type="EMBL" id="QPM68140.1"/>
    </source>
</evidence>
<gene>
    <name evidence="1" type="ORF">RT761_01354</name>
</gene>
<protein>
    <recommendedName>
        <fullName evidence="3">DUF2961 domain-containing protein</fullName>
    </recommendedName>
</protein>
<dbReference type="Gene3D" id="2.60.120.1390">
    <property type="match status" value="1"/>
</dbReference>
<evidence type="ECO:0008006" key="3">
    <source>
        <dbReference type="Google" id="ProtNLM"/>
    </source>
</evidence>
<dbReference type="RefSeq" id="WP_218113299.1">
    <property type="nucleotide sequence ID" value="NZ_CP065383.1"/>
</dbReference>
<dbReference type="KEGG" id="alam:RT761_01354"/>
<proteinExistence type="predicted"/>
<dbReference type="Proteomes" id="UP000594463">
    <property type="component" value="Chromosome"/>
</dbReference>
<dbReference type="InterPro" id="IPR021345">
    <property type="entry name" value="DUF2961"/>
</dbReference>
<evidence type="ECO:0000313" key="2">
    <source>
        <dbReference type="Proteomes" id="UP000594463"/>
    </source>
</evidence>
<organism evidence="1 2">
    <name type="scientific">Atribacter laminatus</name>
    <dbReference type="NCBI Taxonomy" id="2847778"/>
    <lineage>
        <taxon>Bacteria</taxon>
        <taxon>Pseudomonadati</taxon>
        <taxon>Atribacterota</taxon>
        <taxon>Atribacteria</taxon>
        <taxon>Atribacterales</taxon>
        <taxon>Atribacteraceae</taxon>
        <taxon>Atribacter</taxon>
    </lineage>
</organism>
<reference evidence="1 2" key="1">
    <citation type="journal article" date="2021" name="Nat. Commun.">
        <title>Isolation of a member of the candidate phylum Atribacteria reveals a unique cell membrane structure.</title>
        <authorList>
            <person name="Taiki K."/>
            <person name="Nobu M.K."/>
            <person name="Kusada H."/>
            <person name="Meng X.-Y."/>
            <person name="Hosoki N."/>
            <person name="Uematsu K."/>
            <person name="Yoshioka H."/>
            <person name="Kamagata Y."/>
            <person name="Tamaki H."/>
        </authorList>
    </citation>
    <scope>NUCLEOTIDE SEQUENCE [LARGE SCALE GENOMIC DNA]</scope>
    <source>
        <strain evidence="1 2">RT761</strain>
    </source>
</reference>
<dbReference type="EMBL" id="CP065383">
    <property type="protein sequence ID" value="QPM68140.1"/>
    <property type="molecule type" value="Genomic_DNA"/>
</dbReference>
<dbReference type="Pfam" id="PF11175">
    <property type="entry name" value="DUF2961"/>
    <property type="match status" value="1"/>
</dbReference>
<accession>A0A7T1F381</accession>
<name>A0A7T1F381_ATRLM</name>
<dbReference type="AlphaFoldDB" id="A0A7T1F381"/>
<sequence length="423" mass="49234">MEKFGTSFLDDLTKLRNFKSKRISSWDRTGKNYDWLHMKPHSTYTIAEIEGPGCIKHFYMIPFSLELFYYRKTILRIFWDGESQPSVEVPLGDFFGIGNCLPRYFTSLLLTVNPGDPNLGTQGINSYFPMPFRKSARIEIINESDIPFDCIWYHIDYQLYEEIDDVAYFHAQFRRESPTITKGEAEFSKNEPLWEGINDTGKDNYVFLDTEGNGQIVGVFFNVDNIAGKWWGEGDDMIFIDGEVWPPSFHGTGTEEIFGGGACPADEYAGPYTGFPLISNKNFSRKSSMYRWYIPDPIRFYKSIRMTIEHGHANNYENDYSSVVYWYQEEPHKNFPTFPSANERIPFLIPGEQEVAEKHMNMCIDFYKKAKTLQGEPQGSFPQKQCTIYILPKIGMVRDAFFQGKYDYALKELKELHDYVRQL</sequence>